<evidence type="ECO:0000313" key="3">
    <source>
        <dbReference type="EMBL" id="MDT0643218.1"/>
    </source>
</evidence>
<proteinExistence type="predicted"/>
<dbReference type="EMBL" id="JAVRHQ010000011">
    <property type="protein sequence ID" value="MDT0643218.1"/>
    <property type="molecule type" value="Genomic_DNA"/>
</dbReference>
<feature type="domain" description="DUF58" evidence="2">
    <location>
        <begin position="204"/>
        <end position="370"/>
    </location>
</feature>
<feature type="transmembrane region" description="Helical" evidence="1">
    <location>
        <begin position="12"/>
        <end position="31"/>
    </location>
</feature>
<feature type="transmembrane region" description="Helical" evidence="1">
    <location>
        <begin position="37"/>
        <end position="57"/>
    </location>
</feature>
<accession>A0ABU3CA46</accession>
<name>A0ABU3CA46_9FLAO</name>
<gene>
    <name evidence="3" type="ORF">RM553_10300</name>
</gene>
<keyword evidence="1" id="KW-1133">Transmembrane helix</keyword>
<keyword evidence="1" id="KW-0472">Membrane</keyword>
<evidence type="ECO:0000256" key="1">
    <source>
        <dbReference type="SAM" id="Phobius"/>
    </source>
</evidence>
<reference evidence="3 4" key="1">
    <citation type="submission" date="2023-09" db="EMBL/GenBank/DDBJ databases">
        <authorList>
            <person name="Rey-Velasco X."/>
        </authorList>
    </citation>
    <scope>NUCLEOTIDE SEQUENCE [LARGE SCALE GENOMIC DNA]</scope>
    <source>
        <strain evidence="3 4">F363</strain>
    </source>
</reference>
<dbReference type="InterPro" id="IPR002881">
    <property type="entry name" value="DUF58"/>
</dbReference>
<organism evidence="3 4">
    <name type="scientific">Autumnicola tepida</name>
    <dbReference type="NCBI Taxonomy" id="3075595"/>
    <lineage>
        <taxon>Bacteria</taxon>
        <taxon>Pseudomonadati</taxon>
        <taxon>Bacteroidota</taxon>
        <taxon>Flavobacteriia</taxon>
        <taxon>Flavobacteriales</taxon>
        <taxon>Flavobacteriaceae</taxon>
        <taxon>Autumnicola</taxon>
    </lineage>
</organism>
<keyword evidence="4" id="KW-1185">Reference proteome</keyword>
<keyword evidence="1" id="KW-0812">Transmembrane</keyword>
<dbReference type="PANTHER" id="PTHR33608:SF3">
    <property type="entry name" value="SLR2013 PROTEIN"/>
    <property type="match status" value="1"/>
</dbReference>
<protein>
    <submittedName>
        <fullName evidence="3">DUF58 domain-containing protein</fullName>
    </submittedName>
</protein>
<dbReference type="PANTHER" id="PTHR33608">
    <property type="entry name" value="BLL2464 PROTEIN"/>
    <property type="match status" value="1"/>
</dbReference>
<dbReference type="Proteomes" id="UP001262889">
    <property type="component" value="Unassembled WGS sequence"/>
</dbReference>
<evidence type="ECO:0000313" key="4">
    <source>
        <dbReference type="Proteomes" id="UP001262889"/>
    </source>
</evidence>
<dbReference type="Pfam" id="PF01882">
    <property type="entry name" value="DUF58"/>
    <property type="match status" value="1"/>
</dbReference>
<comment type="caution">
    <text evidence="3">The sequence shown here is derived from an EMBL/GenBank/DDBJ whole genome shotgun (WGS) entry which is preliminary data.</text>
</comment>
<evidence type="ECO:0000259" key="2">
    <source>
        <dbReference type="Pfam" id="PF01882"/>
    </source>
</evidence>
<sequence>MIKFFKSLYFTQRVFVALFSIAAIFLFSYWFEFLYVTGWILAVLLIIFLLLDMVTLFKNKGITAERILPEKFSNSDENPVVLKLQNNYKFNVYCEVIDELPVQFQKRDFLKTFQIPARGNHTFEYLVRPLHRGEYIFGKLNIYASTQLKLVKKRKVFDEDQMVKVYPSFIQMKKLDFLAIDNKISQPGIKKIRRIGHTLEFEQIKEYVAGDDVRTINWKATAKQGNLMVNQFQDEKAQPVYSIIDTGRVMKMPFEGLSLLDYAINSALAFSNVALKKKDKVGLLSFSSKIEYLLAASSKFSQLNRVLKSLYNIKTGFRDSDYSLLYANVKKHINHRSLLMLYTNFEHISGLKRQLPFLKALAKKHVLVVIFFENTEVQKLIDTEAESIPANAHQTIAEQFSYDKIKMAKELQRNGIQTVLTKPEELSINTINKYLEIKARGLL</sequence>